<organism evidence="3 4">
    <name type="scientific">[Eubacterium] siraeum</name>
    <dbReference type="NCBI Taxonomy" id="39492"/>
    <lineage>
        <taxon>Bacteria</taxon>
        <taxon>Bacillati</taxon>
        <taxon>Bacillota</taxon>
        <taxon>Clostridia</taxon>
        <taxon>Eubacteriales</taxon>
        <taxon>Oscillospiraceae</taxon>
        <taxon>Oscillospiraceae incertae sedis</taxon>
    </lineage>
</organism>
<dbReference type="CDD" id="cd00093">
    <property type="entry name" value="HTH_XRE"/>
    <property type="match status" value="1"/>
</dbReference>
<dbReference type="Gene3D" id="1.10.260.40">
    <property type="entry name" value="lambda repressor-like DNA-binding domains"/>
    <property type="match status" value="1"/>
</dbReference>
<dbReference type="InterPro" id="IPR001387">
    <property type="entry name" value="Cro/C1-type_HTH"/>
</dbReference>
<evidence type="ECO:0000313" key="3">
    <source>
        <dbReference type="EMBL" id="MDB8003270.1"/>
    </source>
</evidence>
<dbReference type="InterPro" id="IPR010982">
    <property type="entry name" value="Lambda_DNA-bd_dom_sf"/>
</dbReference>
<proteinExistence type="predicted"/>
<evidence type="ECO:0000313" key="4">
    <source>
        <dbReference type="Proteomes" id="UP001210809"/>
    </source>
</evidence>
<name>A0AAW6CX91_9FIRM</name>
<comment type="caution">
    <text evidence="3">The sequence shown here is derived from an EMBL/GenBank/DDBJ whole genome shotgun (WGS) entry which is preliminary data.</text>
</comment>
<dbReference type="Proteomes" id="UP001210809">
    <property type="component" value="Unassembled WGS sequence"/>
</dbReference>
<accession>A0AAW6CX91</accession>
<dbReference type="GO" id="GO:0003677">
    <property type="term" value="F:DNA binding"/>
    <property type="evidence" value="ECO:0007669"/>
    <property type="project" value="UniProtKB-KW"/>
</dbReference>
<protein>
    <submittedName>
        <fullName evidence="3">Helix-turn-helix transcriptional regulator</fullName>
    </submittedName>
</protein>
<evidence type="ECO:0000259" key="2">
    <source>
        <dbReference type="PROSITE" id="PS50943"/>
    </source>
</evidence>
<dbReference type="PROSITE" id="PS50943">
    <property type="entry name" value="HTH_CROC1"/>
    <property type="match status" value="1"/>
</dbReference>
<sequence length="110" mass="12289">MAHYQRLRDLREDADKTQQEIADYLGTSAQHYGKYESGKAEIPLERAVLLAKYYNVSLDYIAGISSSRHPLTSDSSPSPIGILSDKITRLSDNEKQAVKDTLSSVIDMIK</sequence>
<keyword evidence="1" id="KW-0238">DNA-binding</keyword>
<dbReference type="PANTHER" id="PTHR46558">
    <property type="entry name" value="TRACRIPTIONAL REGULATORY PROTEIN-RELATED-RELATED"/>
    <property type="match status" value="1"/>
</dbReference>
<feature type="domain" description="HTH cro/C1-type" evidence="2">
    <location>
        <begin position="7"/>
        <end position="61"/>
    </location>
</feature>
<dbReference type="PANTHER" id="PTHR46558:SF11">
    <property type="entry name" value="HTH-TYPE TRANSCRIPTIONAL REGULATOR XRE"/>
    <property type="match status" value="1"/>
</dbReference>
<dbReference type="SMART" id="SM00530">
    <property type="entry name" value="HTH_XRE"/>
    <property type="match status" value="1"/>
</dbReference>
<gene>
    <name evidence="3" type="ORF">PNE09_04210</name>
</gene>
<dbReference type="AlphaFoldDB" id="A0AAW6CX91"/>
<dbReference type="SUPFAM" id="SSF47413">
    <property type="entry name" value="lambda repressor-like DNA-binding domains"/>
    <property type="match status" value="1"/>
</dbReference>
<dbReference type="EMBL" id="JAQLXW010000004">
    <property type="protein sequence ID" value="MDB8003270.1"/>
    <property type="molecule type" value="Genomic_DNA"/>
</dbReference>
<dbReference type="Pfam" id="PF01381">
    <property type="entry name" value="HTH_3"/>
    <property type="match status" value="1"/>
</dbReference>
<evidence type="ECO:0000256" key="1">
    <source>
        <dbReference type="ARBA" id="ARBA00023125"/>
    </source>
</evidence>
<reference evidence="3" key="1">
    <citation type="submission" date="2023-01" db="EMBL/GenBank/DDBJ databases">
        <title>Human gut microbiome strain richness.</title>
        <authorList>
            <person name="Chen-Liaw A."/>
        </authorList>
    </citation>
    <scope>NUCLEOTIDE SEQUENCE</scope>
    <source>
        <strain evidence="3">1001283st1_G1_1001283B150217_161031</strain>
    </source>
</reference>